<name>A0ABR6X0U9_9BURK</name>
<evidence type="ECO:0000313" key="3">
    <source>
        <dbReference type="Proteomes" id="UP000648257"/>
    </source>
</evidence>
<dbReference type="Proteomes" id="UP000648257">
    <property type="component" value="Unassembled WGS sequence"/>
</dbReference>
<keyword evidence="3" id="KW-1185">Reference proteome</keyword>
<proteinExistence type="predicted"/>
<keyword evidence="1" id="KW-1133">Transmembrane helix</keyword>
<feature type="transmembrane region" description="Helical" evidence="1">
    <location>
        <begin position="104"/>
        <end position="124"/>
    </location>
</feature>
<accession>A0ABR6X0U9</accession>
<gene>
    <name evidence="2" type="ORF">H8K52_03645</name>
</gene>
<organism evidence="2 3">
    <name type="scientific">Undibacterium seohonense</name>
    <dbReference type="NCBI Taxonomy" id="1344950"/>
    <lineage>
        <taxon>Bacteria</taxon>
        <taxon>Pseudomonadati</taxon>
        <taxon>Pseudomonadota</taxon>
        <taxon>Betaproteobacteria</taxon>
        <taxon>Burkholderiales</taxon>
        <taxon>Oxalobacteraceae</taxon>
        <taxon>Undibacterium</taxon>
    </lineage>
</organism>
<evidence type="ECO:0000313" key="2">
    <source>
        <dbReference type="EMBL" id="MBC3806442.1"/>
    </source>
</evidence>
<feature type="transmembrane region" description="Helical" evidence="1">
    <location>
        <begin position="165"/>
        <end position="183"/>
    </location>
</feature>
<keyword evidence="1" id="KW-0472">Membrane</keyword>
<sequence length="186" mass="20408">MTLLNLWLPILVAAIGVFVASSLIHMVFKWHNSEYRPLPNEDEVRKVLNSAQLEAGLYSTPHCTDMKEIESEAMQQKFREGPVALITLRAPGAPAMGQYLTQWFILNVVIAGLGGLLALQAYGLHANPAVAGHFVGIFSLIAYGCGTVQESIWMGRPWSASLKNLLDALIYGTVSAIAFWQLWPSP</sequence>
<feature type="transmembrane region" description="Helical" evidence="1">
    <location>
        <begin position="130"/>
        <end position="153"/>
    </location>
</feature>
<evidence type="ECO:0000256" key="1">
    <source>
        <dbReference type="SAM" id="Phobius"/>
    </source>
</evidence>
<feature type="transmembrane region" description="Helical" evidence="1">
    <location>
        <begin position="6"/>
        <end position="28"/>
    </location>
</feature>
<reference evidence="2 3" key="1">
    <citation type="submission" date="2020-08" db="EMBL/GenBank/DDBJ databases">
        <title>Novel species isolated from subtropical streams in China.</title>
        <authorList>
            <person name="Lu H."/>
        </authorList>
    </citation>
    <scope>NUCLEOTIDE SEQUENCE [LARGE SCALE GENOMIC DNA]</scope>
    <source>
        <strain evidence="2 3">KACC 16656</strain>
    </source>
</reference>
<keyword evidence="1" id="KW-0812">Transmembrane</keyword>
<protein>
    <recommendedName>
        <fullName evidence="4">DUF1761 domain-containing protein</fullName>
    </recommendedName>
</protein>
<evidence type="ECO:0008006" key="4">
    <source>
        <dbReference type="Google" id="ProtNLM"/>
    </source>
</evidence>
<comment type="caution">
    <text evidence="2">The sequence shown here is derived from an EMBL/GenBank/DDBJ whole genome shotgun (WGS) entry which is preliminary data.</text>
</comment>
<dbReference type="RefSeq" id="WP_186921518.1">
    <property type="nucleotide sequence ID" value="NZ_JACOFW010000003.1"/>
</dbReference>
<dbReference type="EMBL" id="JACOFW010000003">
    <property type="protein sequence ID" value="MBC3806442.1"/>
    <property type="molecule type" value="Genomic_DNA"/>
</dbReference>